<accession>A0A561E3L7</accession>
<proteinExistence type="predicted"/>
<dbReference type="PRINTS" id="PR00038">
    <property type="entry name" value="HTHLUXR"/>
</dbReference>
<evidence type="ECO:0000259" key="4">
    <source>
        <dbReference type="PROSITE" id="PS50043"/>
    </source>
</evidence>
<dbReference type="AlphaFoldDB" id="A0A561E3L7"/>
<comment type="caution">
    <text evidence="5">The sequence shown here is derived from an EMBL/GenBank/DDBJ whole genome shotgun (WGS) entry which is preliminary data.</text>
</comment>
<dbReference type="Gene3D" id="3.40.50.2300">
    <property type="match status" value="1"/>
</dbReference>
<dbReference type="RefSeq" id="WP_145228992.1">
    <property type="nucleotide sequence ID" value="NZ_VIVQ01000002.1"/>
</dbReference>
<evidence type="ECO:0000313" key="6">
    <source>
        <dbReference type="Proteomes" id="UP000318297"/>
    </source>
</evidence>
<dbReference type="OrthoDB" id="9816529at2"/>
<gene>
    <name evidence="5" type="ORF">BKA23_2559</name>
</gene>
<dbReference type="InterPro" id="IPR000792">
    <property type="entry name" value="Tscrpt_reg_LuxR_C"/>
</dbReference>
<dbReference type="InterPro" id="IPR016032">
    <property type="entry name" value="Sig_transdc_resp-reg_C-effctor"/>
</dbReference>
<organism evidence="5 6">
    <name type="scientific">Rudaeicoccus suwonensis</name>
    <dbReference type="NCBI Taxonomy" id="657409"/>
    <lineage>
        <taxon>Bacteria</taxon>
        <taxon>Bacillati</taxon>
        <taxon>Actinomycetota</taxon>
        <taxon>Actinomycetes</taxon>
        <taxon>Micrococcales</taxon>
        <taxon>Dermacoccaceae</taxon>
        <taxon>Rudaeicoccus</taxon>
    </lineage>
</organism>
<dbReference type="CDD" id="cd06170">
    <property type="entry name" value="LuxR_C_like"/>
    <property type="match status" value="1"/>
</dbReference>
<protein>
    <submittedName>
        <fullName evidence="5">LuxR family two component transcriptional regulator</fullName>
    </submittedName>
</protein>
<keyword evidence="1" id="KW-0805">Transcription regulation</keyword>
<dbReference type="GO" id="GO:0003677">
    <property type="term" value="F:DNA binding"/>
    <property type="evidence" value="ECO:0007669"/>
    <property type="project" value="UniProtKB-KW"/>
</dbReference>
<dbReference type="PROSITE" id="PS50043">
    <property type="entry name" value="HTH_LUXR_2"/>
    <property type="match status" value="1"/>
</dbReference>
<feature type="domain" description="HTH luxR-type" evidence="4">
    <location>
        <begin position="146"/>
        <end position="211"/>
    </location>
</feature>
<evidence type="ECO:0000256" key="1">
    <source>
        <dbReference type="ARBA" id="ARBA00023015"/>
    </source>
</evidence>
<keyword evidence="2" id="KW-0238">DNA-binding</keyword>
<keyword evidence="6" id="KW-1185">Reference proteome</keyword>
<dbReference type="PROSITE" id="PS00622">
    <property type="entry name" value="HTH_LUXR_1"/>
    <property type="match status" value="1"/>
</dbReference>
<dbReference type="Proteomes" id="UP000318297">
    <property type="component" value="Unassembled WGS sequence"/>
</dbReference>
<dbReference type="PANTHER" id="PTHR43214:SF24">
    <property type="entry name" value="TRANSCRIPTIONAL REGULATORY PROTEIN NARL-RELATED"/>
    <property type="match status" value="1"/>
</dbReference>
<dbReference type="Pfam" id="PF00196">
    <property type="entry name" value="GerE"/>
    <property type="match status" value="1"/>
</dbReference>
<dbReference type="SMART" id="SM00421">
    <property type="entry name" value="HTH_LUXR"/>
    <property type="match status" value="1"/>
</dbReference>
<reference evidence="5 6" key="1">
    <citation type="submission" date="2019-06" db="EMBL/GenBank/DDBJ databases">
        <title>Sequencing the genomes of 1000 actinobacteria strains.</title>
        <authorList>
            <person name="Klenk H.-P."/>
        </authorList>
    </citation>
    <scope>NUCLEOTIDE SEQUENCE [LARGE SCALE GENOMIC DNA]</scope>
    <source>
        <strain evidence="5 6">DSM 19560</strain>
    </source>
</reference>
<sequence>MPSDLPSRPVRVAIRNDYEIVVLGLAEILRPFSEQVEIVELDASVQGDYNVDITLYDTFSQSHVDGTDIDEVIADPGAGKVVIYTWNTDPALVATARRKGVHGYIAKTVDGDSLADALVAIHRGRTLFVGRDDEAVAETRIEFGNWPGRVAGLTAREAEVISLITQGLRNQDIADKTYLSINSVKSYIRSAYRKMDVTSRSQAVLWGVEHGMLPDTTRIKVPGGF</sequence>
<dbReference type="EMBL" id="VIVQ01000002">
    <property type="protein sequence ID" value="TWE10206.1"/>
    <property type="molecule type" value="Genomic_DNA"/>
</dbReference>
<evidence type="ECO:0000256" key="2">
    <source>
        <dbReference type="ARBA" id="ARBA00023125"/>
    </source>
</evidence>
<dbReference type="InterPro" id="IPR039420">
    <property type="entry name" value="WalR-like"/>
</dbReference>
<evidence type="ECO:0000256" key="3">
    <source>
        <dbReference type="ARBA" id="ARBA00023163"/>
    </source>
</evidence>
<dbReference type="PANTHER" id="PTHR43214">
    <property type="entry name" value="TWO-COMPONENT RESPONSE REGULATOR"/>
    <property type="match status" value="1"/>
</dbReference>
<evidence type="ECO:0000313" key="5">
    <source>
        <dbReference type="EMBL" id="TWE10206.1"/>
    </source>
</evidence>
<dbReference type="SUPFAM" id="SSF52172">
    <property type="entry name" value="CheY-like"/>
    <property type="match status" value="1"/>
</dbReference>
<name>A0A561E3L7_9MICO</name>
<keyword evidence="3" id="KW-0804">Transcription</keyword>
<dbReference type="GO" id="GO:0006355">
    <property type="term" value="P:regulation of DNA-templated transcription"/>
    <property type="evidence" value="ECO:0007669"/>
    <property type="project" value="InterPro"/>
</dbReference>
<dbReference type="SUPFAM" id="SSF46894">
    <property type="entry name" value="C-terminal effector domain of the bipartite response regulators"/>
    <property type="match status" value="1"/>
</dbReference>
<dbReference type="InterPro" id="IPR011006">
    <property type="entry name" value="CheY-like_superfamily"/>
</dbReference>